<feature type="compositionally biased region" description="Low complexity" evidence="1">
    <location>
        <begin position="57"/>
        <end position="66"/>
    </location>
</feature>
<protein>
    <submittedName>
        <fullName evidence="2">Uncharacterized protein</fullName>
    </submittedName>
</protein>
<evidence type="ECO:0000256" key="1">
    <source>
        <dbReference type="SAM" id="MobiDB-lite"/>
    </source>
</evidence>
<name>A0AAV9J550_9PEZI</name>
<accession>A0AAV9J550</accession>
<keyword evidence="3" id="KW-1185">Reference proteome</keyword>
<reference evidence="2 3" key="1">
    <citation type="submission" date="2021-11" db="EMBL/GenBank/DDBJ databases">
        <title>Black yeast isolated from Biological Soil Crust.</title>
        <authorList>
            <person name="Kurbessoian T."/>
        </authorList>
    </citation>
    <scope>NUCLEOTIDE SEQUENCE [LARGE SCALE GENOMIC DNA]</scope>
    <source>
        <strain evidence="2 3">CCFEE 5522</strain>
    </source>
</reference>
<comment type="caution">
    <text evidence="2">The sequence shown here is derived from an EMBL/GenBank/DDBJ whole genome shotgun (WGS) entry which is preliminary data.</text>
</comment>
<dbReference type="EMBL" id="JAVFHQ010000083">
    <property type="protein sequence ID" value="KAK4539770.1"/>
    <property type="molecule type" value="Genomic_DNA"/>
</dbReference>
<gene>
    <name evidence="2" type="ORF">LTR36_010358</name>
</gene>
<organism evidence="2 3">
    <name type="scientific">Oleoguttula mirabilis</name>
    <dbReference type="NCBI Taxonomy" id="1507867"/>
    <lineage>
        <taxon>Eukaryota</taxon>
        <taxon>Fungi</taxon>
        <taxon>Dikarya</taxon>
        <taxon>Ascomycota</taxon>
        <taxon>Pezizomycotina</taxon>
        <taxon>Dothideomycetes</taxon>
        <taxon>Dothideomycetidae</taxon>
        <taxon>Mycosphaerellales</taxon>
        <taxon>Teratosphaeriaceae</taxon>
        <taxon>Oleoguttula</taxon>
    </lineage>
</organism>
<evidence type="ECO:0000313" key="3">
    <source>
        <dbReference type="Proteomes" id="UP001324427"/>
    </source>
</evidence>
<dbReference type="Proteomes" id="UP001324427">
    <property type="component" value="Unassembled WGS sequence"/>
</dbReference>
<evidence type="ECO:0000313" key="2">
    <source>
        <dbReference type="EMBL" id="KAK4539770.1"/>
    </source>
</evidence>
<sequence>MADAIAYRPGPLQTWFQPPAPSKRKRDDAGDTEASSLHDVSREEKTNEQPAKKRQTKAAPKPAPAKSTNMTKEAKKLYTETLKIVETRYIELDKKVKAMSPNSRAITISNYATSAAKHLNTAKKLAGMGETVLAFNFVMALGDASHRRISTWKMSGESGDCDDQFVRLDEALPALIEKRETPASRVDELPVVPHRWTDDDADVGPFKTSNGPNKQQRGQMDRQYIDWEKKRREARRARRETCEDWEAVALSDLVGDRKYLAGYGVGEDFHARESEKQPNSYFGKSIAKLEELNAARSGAE</sequence>
<feature type="compositionally biased region" description="Polar residues" evidence="1">
    <location>
        <begin position="207"/>
        <end position="218"/>
    </location>
</feature>
<feature type="region of interest" description="Disordered" evidence="1">
    <location>
        <begin position="197"/>
        <end position="221"/>
    </location>
</feature>
<feature type="region of interest" description="Disordered" evidence="1">
    <location>
        <begin position="1"/>
        <end position="72"/>
    </location>
</feature>
<feature type="compositionally biased region" description="Basic and acidic residues" evidence="1">
    <location>
        <begin position="39"/>
        <end position="51"/>
    </location>
</feature>
<dbReference type="AlphaFoldDB" id="A0AAV9J550"/>
<proteinExistence type="predicted"/>